<reference evidence="2 3" key="1">
    <citation type="submission" date="2017-05" db="EMBL/GenBank/DDBJ databases">
        <authorList>
            <person name="Varghese N."/>
            <person name="Submissions S."/>
        </authorList>
    </citation>
    <scope>NUCLEOTIDE SEQUENCE [LARGE SCALE GENOMIC DNA]</scope>
    <source>
        <strain evidence="2 3">DSM 46834</strain>
    </source>
</reference>
<dbReference type="GO" id="GO:0004519">
    <property type="term" value="F:endonuclease activity"/>
    <property type="evidence" value="ECO:0007669"/>
    <property type="project" value="UniProtKB-KW"/>
</dbReference>
<gene>
    <name evidence="2" type="ORF">SAMN06273567_109145</name>
</gene>
<dbReference type="RefSeq" id="WP_142460216.1">
    <property type="nucleotide sequence ID" value="NZ_FXTJ01000009.1"/>
</dbReference>
<keyword evidence="3" id="KW-1185">Reference proteome</keyword>
<dbReference type="InterPro" id="IPR005135">
    <property type="entry name" value="Endo/exonuclease/phosphatase"/>
</dbReference>
<keyword evidence="2" id="KW-0255">Endonuclease</keyword>
<dbReference type="PANTHER" id="PTHR42834:SF1">
    <property type="entry name" value="ENDONUCLEASE_EXONUCLEASE_PHOSPHATASE FAMILY PROTEIN (AFU_ORTHOLOGUE AFUA_3G09210)"/>
    <property type="match status" value="1"/>
</dbReference>
<dbReference type="PANTHER" id="PTHR42834">
    <property type="entry name" value="ENDONUCLEASE/EXONUCLEASE/PHOSPHATASE FAMILY PROTEIN (AFU_ORTHOLOGUE AFUA_3G09210)"/>
    <property type="match status" value="1"/>
</dbReference>
<proteinExistence type="predicted"/>
<dbReference type="SUPFAM" id="SSF56219">
    <property type="entry name" value="DNase I-like"/>
    <property type="match status" value="1"/>
</dbReference>
<organism evidence="2 3">
    <name type="scientific">Geodermatophilus aquaeductus</name>
    <dbReference type="NCBI Taxonomy" id="1564161"/>
    <lineage>
        <taxon>Bacteria</taxon>
        <taxon>Bacillati</taxon>
        <taxon>Actinomycetota</taxon>
        <taxon>Actinomycetes</taxon>
        <taxon>Geodermatophilales</taxon>
        <taxon>Geodermatophilaceae</taxon>
        <taxon>Geodermatophilus</taxon>
    </lineage>
</organism>
<dbReference type="InterPro" id="IPR036691">
    <property type="entry name" value="Endo/exonu/phosph_ase_sf"/>
</dbReference>
<name>A0A521FKS8_9ACTN</name>
<evidence type="ECO:0000259" key="1">
    <source>
        <dbReference type="Pfam" id="PF03372"/>
    </source>
</evidence>
<protein>
    <submittedName>
        <fullName evidence="2">Endonuclease/Exonuclease/phosphatase family protein</fullName>
    </submittedName>
</protein>
<dbReference type="Proteomes" id="UP000317484">
    <property type="component" value="Unassembled WGS sequence"/>
</dbReference>
<feature type="domain" description="Endonuclease/exonuclease/phosphatase" evidence="1">
    <location>
        <begin position="18"/>
        <end position="333"/>
    </location>
</feature>
<dbReference type="GO" id="GO:0004527">
    <property type="term" value="F:exonuclease activity"/>
    <property type="evidence" value="ECO:0007669"/>
    <property type="project" value="UniProtKB-KW"/>
</dbReference>
<dbReference type="Pfam" id="PF03372">
    <property type="entry name" value="Exo_endo_phos"/>
    <property type="match status" value="1"/>
</dbReference>
<dbReference type="EMBL" id="FXTJ01000009">
    <property type="protein sequence ID" value="SMO96220.1"/>
    <property type="molecule type" value="Genomic_DNA"/>
</dbReference>
<keyword evidence="2" id="KW-0269">Exonuclease</keyword>
<keyword evidence="2" id="KW-0540">Nuclease</keyword>
<sequence>MLMHLSQRDGLHMVVKVGTFNVLNLARPGEPYYPDEKPYSAAEYEKKAAWIAGQLGRMNADLVGFQEVFHEDALRDVCARSEEFGDGTVVAPGADGDSGPRLGLASRLPVDGQVTTVTDFPAGLDVAVDGIALPVGTFSRPVLRARVVLDPESGTTATVFVAHLKSKRLIRAPQAPEHDPREEALGKARALIRRAAEAAALRFLVLEEVVGTAQPTMVLGDLNDAARAVTTDIITGDSPSRFWPGEPDVRRAYWDRLLYSAHELTARRTGRDVSYTHIFNGHYENLDHVLVSQEFYERNPQRIGEVQILRYFNDHLVDSQLSDDRRDRIVSDHAQLVAEIRLR</sequence>
<accession>A0A521FKS8</accession>
<dbReference type="Gene3D" id="3.60.10.10">
    <property type="entry name" value="Endonuclease/exonuclease/phosphatase"/>
    <property type="match status" value="1"/>
</dbReference>
<evidence type="ECO:0000313" key="3">
    <source>
        <dbReference type="Proteomes" id="UP000317484"/>
    </source>
</evidence>
<dbReference type="AlphaFoldDB" id="A0A521FKS8"/>
<evidence type="ECO:0000313" key="2">
    <source>
        <dbReference type="EMBL" id="SMO96220.1"/>
    </source>
</evidence>
<keyword evidence="2" id="KW-0378">Hydrolase</keyword>